<gene>
    <name evidence="2" type="ORF">BE15_39265</name>
</gene>
<dbReference type="AlphaFoldDB" id="A0A150PZZ5"/>
<dbReference type="RefSeq" id="WP_061613107.1">
    <property type="nucleotide sequence ID" value="NZ_JEMA01001197.1"/>
</dbReference>
<dbReference type="Proteomes" id="UP000075260">
    <property type="component" value="Unassembled WGS sequence"/>
</dbReference>
<dbReference type="EMBL" id="JEMA01001197">
    <property type="protein sequence ID" value="KYF61337.1"/>
    <property type="molecule type" value="Genomic_DNA"/>
</dbReference>
<dbReference type="SUPFAM" id="SSF55486">
    <property type="entry name" value="Metalloproteases ('zincins'), catalytic domain"/>
    <property type="match status" value="1"/>
</dbReference>
<protein>
    <submittedName>
        <fullName evidence="2">Uncharacterized protein</fullName>
    </submittedName>
</protein>
<accession>A0A150PZZ5</accession>
<dbReference type="OrthoDB" id="5482427at2"/>
<organism evidence="2 3">
    <name type="scientific">Sorangium cellulosum</name>
    <name type="common">Polyangium cellulosum</name>
    <dbReference type="NCBI Taxonomy" id="56"/>
    <lineage>
        <taxon>Bacteria</taxon>
        <taxon>Pseudomonadati</taxon>
        <taxon>Myxococcota</taxon>
        <taxon>Polyangia</taxon>
        <taxon>Polyangiales</taxon>
        <taxon>Polyangiaceae</taxon>
        <taxon>Sorangium</taxon>
    </lineage>
</organism>
<sequence>MAQTAAVTITLQKVLGVDGLLAGAKRPYALGFIAGRRFGRSKPIPAGAKELDLTAEAIPWKLEVAASGAIPIAVEIWDDQGDAGSKRLGSVTGSLSSPYPTRVHELGGGPLLRCDVFTREVPPAPGAVPVPRVAEGETTRATLRVPNTVIVSITEILGLHAPVSPGAAGVKRAEARPGYTSQDHLGRVYVNSDLAGAWAKDKQLIQLTAKVKVQRGKLPADAKIRWTVVEPDDPTNDDPGFHAAWGAYVDKKDYDGAGKHQGSRAGDNEGKPAKSPPWEAVSGFALASAAATEAKTTIVGDESKVVFHCPDTAGDNFIVRADIDAATQVEGFGAETGIMTMWHRIRVESIRMKSAFALPMDEVPVPFEPCCVQLDCEPEKEVPDQPQMAPKGDDLETECVAYVDKVFSNKSNPGWFCVISAMEPHPLPTKKGDKVFEGDAELKSGGAGANLSEYFEIPGTFPDVDFAELTSGSETVGFNLFSVQTETTGAGPITRCWIVEHDAQPDFTAGDGSLAHAYKVRFNYSPRYRKKGGAVTPGGYGMAAKVKVKVFNPGAFYTAGISPTVTAKGKEYFAGRTIMFTHHSAYREATTGLPKPTYSARIVGTIVHELVHAFGMPHKCGYFDFRAPRDKTCCMNYRPNWMLDDKRNLIPGTSGKTGSDVCGRHLKEVRRVHLEDNKGLAWK</sequence>
<feature type="region of interest" description="Disordered" evidence="1">
    <location>
        <begin position="256"/>
        <end position="278"/>
    </location>
</feature>
<proteinExistence type="predicted"/>
<evidence type="ECO:0000313" key="2">
    <source>
        <dbReference type="EMBL" id="KYF61337.1"/>
    </source>
</evidence>
<reference evidence="2 3" key="1">
    <citation type="submission" date="2014-02" db="EMBL/GenBank/DDBJ databases">
        <title>The small core and large imbalanced accessory genome model reveals a collaborative survival strategy of Sorangium cellulosum strains in nature.</title>
        <authorList>
            <person name="Han K."/>
            <person name="Peng R."/>
            <person name="Blom J."/>
            <person name="Li Y.-Z."/>
        </authorList>
    </citation>
    <scope>NUCLEOTIDE SEQUENCE [LARGE SCALE GENOMIC DNA]</scope>
    <source>
        <strain evidence="2 3">So0008-312</strain>
    </source>
</reference>
<name>A0A150PZZ5_SORCE</name>
<evidence type="ECO:0000313" key="3">
    <source>
        <dbReference type="Proteomes" id="UP000075260"/>
    </source>
</evidence>
<evidence type="ECO:0000256" key="1">
    <source>
        <dbReference type="SAM" id="MobiDB-lite"/>
    </source>
</evidence>
<comment type="caution">
    <text evidence="2">The sequence shown here is derived from an EMBL/GenBank/DDBJ whole genome shotgun (WGS) entry which is preliminary data.</text>
</comment>